<evidence type="ECO:0000313" key="2">
    <source>
        <dbReference type="EMBL" id="KHK65945.1"/>
    </source>
</evidence>
<dbReference type="CDD" id="cd03141">
    <property type="entry name" value="GATase1_Hsp31_like"/>
    <property type="match status" value="1"/>
</dbReference>
<comment type="caution">
    <text evidence="2">The sequence shown here is derived from an EMBL/GenBank/DDBJ whole genome shotgun (WGS) entry which is preliminary data.</text>
</comment>
<dbReference type="OrthoDB" id="9792284at2"/>
<dbReference type="Gene3D" id="3.40.50.880">
    <property type="match status" value="1"/>
</dbReference>
<organism evidence="2 3">
    <name type="scientific">Pseudomonas frederiksbergensis</name>
    <dbReference type="NCBI Taxonomy" id="104087"/>
    <lineage>
        <taxon>Bacteria</taxon>
        <taxon>Pseudomonadati</taxon>
        <taxon>Pseudomonadota</taxon>
        <taxon>Gammaproteobacteria</taxon>
        <taxon>Pseudomonadales</taxon>
        <taxon>Pseudomonadaceae</taxon>
        <taxon>Pseudomonas</taxon>
    </lineage>
</organism>
<dbReference type="PANTHER" id="PTHR48094">
    <property type="entry name" value="PROTEIN/NUCLEIC ACID DEGLYCASE DJ-1-RELATED"/>
    <property type="match status" value="1"/>
</dbReference>
<evidence type="ECO:0000256" key="1">
    <source>
        <dbReference type="SAM" id="SignalP"/>
    </source>
</evidence>
<dbReference type="SUPFAM" id="SSF52317">
    <property type="entry name" value="Class I glutamine amidotransferase-like"/>
    <property type="match status" value="1"/>
</dbReference>
<dbReference type="GO" id="GO:0019243">
    <property type="term" value="P:methylglyoxal catabolic process to D-lactate via S-lactoyl-glutathione"/>
    <property type="evidence" value="ECO:0007669"/>
    <property type="project" value="TreeGrafter"/>
</dbReference>
<dbReference type="Pfam" id="PF17124">
    <property type="entry name" value="ThiJ_like"/>
    <property type="match status" value="1"/>
</dbReference>
<feature type="signal peptide" evidence="1">
    <location>
        <begin position="1"/>
        <end position="22"/>
    </location>
</feature>
<protein>
    <submittedName>
        <fullName evidence="2">Thiamine biosynthesis protein ThiJ</fullName>
    </submittedName>
</protein>
<sequence length="281" mass="30114">MKKLTTLATSVVLAGISAAAHADNVLVVLSDSDHLDLKNGQVFSTGFYLNELLQPVKLLLDAGHHVTFATPEGKAPTLDRSSVDKMYFNNDAAELERYQALLAQLNITSPEDSPVISLSRVEQLGLDRFDALYVPGGHAPMQDLLTSASLGRVLTHFHEKGKTTALVCHGPIALLATLPDANDFVGQLSAKGQASAQSGWIYAGYKMTVISNQEEELAKGLLGGGAMKFYPQTALQQAGGQYSSNTSPWTSHVVMDRELITGQNPASALEVGQALVKRLER</sequence>
<accession>A0A0B1Z5P6</accession>
<dbReference type="PANTHER" id="PTHR48094:SF22">
    <property type="entry name" value="DJ-1_PFPI DOMAIN-CONTAINING PROTEIN"/>
    <property type="match status" value="1"/>
</dbReference>
<feature type="chain" id="PRO_5002065344" evidence="1">
    <location>
        <begin position="23"/>
        <end position="281"/>
    </location>
</feature>
<proteinExistence type="predicted"/>
<evidence type="ECO:0000313" key="3">
    <source>
        <dbReference type="Proteomes" id="UP000030949"/>
    </source>
</evidence>
<dbReference type="RefSeq" id="WP_039589012.1">
    <property type="nucleotide sequence ID" value="NZ_JQGJ02000004.1"/>
</dbReference>
<dbReference type="AlphaFoldDB" id="A0A0B1Z5P6"/>
<dbReference type="EMBL" id="JQGJ01000002">
    <property type="protein sequence ID" value="KHK65945.1"/>
    <property type="molecule type" value="Genomic_DNA"/>
</dbReference>
<dbReference type="InterPro" id="IPR050325">
    <property type="entry name" value="Prot/Nucl_acid_deglycase"/>
</dbReference>
<gene>
    <name evidence="2" type="ORF">JZ00_03995</name>
</gene>
<name>A0A0B1Z5P6_9PSED</name>
<keyword evidence="1" id="KW-0732">Signal</keyword>
<dbReference type="GO" id="GO:0019172">
    <property type="term" value="F:glyoxalase III activity"/>
    <property type="evidence" value="ECO:0007669"/>
    <property type="project" value="TreeGrafter"/>
</dbReference>
<dbReference type="GO" id="GO:0005737">
    <property type="term" value="C:cytoplasm"/>
    <property type="evidence" value="ECO:0007669"/>
    <property type="project" value="TreeGrafter"/>
</dbReference>
<dbReference type="Proteomes" id="UP000030949">
    <property type="component" value="Unassembled WGS sequence"/>
</dbReference>
<reference evidence="3" key="1">
    <citation type="submission" date="2015-03" db="EMBL/GenBank/DDBJ databases">
        <title>Pseudomonas frederiksbergensis hydrocarbon degrader.</title>
        <authorList>
            <person name="Brown L.M."/>
            <person name="Ruiz O.N."/>
            <person name="Mueller S."/>
            <person name="Gunasekera T.S."/>
        </authorList>
    </citation>
    <scope>NUCLEOTIDE SEQUENCE [LARGE SCALE GENOMIC DNA]</scope>
    <source>
        <strain evidence="3">SI8</strain>
    </source>
</reference>
<dbReference type="InterPro" id="IPR029062">
    <property type="entry name" value="Class_I_gatase-like"/>
</dbReference>
<dbReference type="InterPro" id="IPR032633">
    <property type="entry name" value="ThiJ-like"/>
</dbReference>